<feature type="domain" description="Histidine kinase" evidence="9">
    <location>
        <begin position="159"/>
        <end position="371"/>
    </location>
</feature>
<evidence type="ECO:0000256" key="4">
    <source>
        <dbReference type="ARBA" id="ARBA00022679"/>
    </source>
</evidence>
<comment type="catalytic activity">
    <reaction evidence="1">
        <text>ATP + protein L-histidine = ADP + protein N-phospho-L-histidine.</text>
        <dbReference type="EC" id="2.7.13.3"/>
    </reaction>
</comment>
<name>A0ABS3W322_9BACL</name>
<dbReference type="InterPro" id="IPR003594">
    <property type="entry name" value="HATPase_dom"/>
</dbReference>
<evidence type="ECO:0000313" key="11">
    <source>
        <dbReference type="Proteomes" id="UP000670947"/>
    </source>
</evidence>
<keyword evidence="7" id="KW-0067">ATP-binding</keyword>
<dbReference type="Pfam" id="PF00512">
    <property type="entry name" value="HisKA"/>
    <property type="match status" value="1"/>
</dbReference>
<keyword evidence="3" id="KW-0597">Phosphoprotein</keyword>
<dbReference type="CDD" id="cd00082">
    <property type="entry name" value="HisKA"/>
    <property type="match status" value="1"/>
</dbReference>
<dbReference type="InterPro" id="IPR003661">
    <property type="entry name" value="HisK_dim/P_dom"/>
</dbReference>
<dbReference type="SUPFAM" id="SSF55874">
    <property type="entry name" value="ATPase domain of HSP90 chaperone/DNA topoisomerase II/histidine kinase"/>
    <property type="match status" value="1"/>
</dbReference>
<evidence type="ECO:0000256" key="1">
    <source>
        <dbReference type="ARBA" id="ARBA00000085"/>
    </source>
</evidence>
<dbReference type="EMBL" id="JAGGDJ010000001">
    <property type="protein sequence ID" value="MBO7742703.1"/>
    <property type="molecule type" value="Genomic_DNA"/>
</dbReference>
<comment type="caution">
    <text evidence="10">The sequence shown here is derived from an EMBL/GenBank/DDBJ whole genome shotgun (WGS) entry which is preliminary data.</text>
</comment>
<keyword evidence="4" id="KW-0808">Transferase</keyword>
<dbReference type="PANTHER" id="PTHR43065">
    <property type="entry name" value="SENSOR HISTIDINE KINASE"/>
    <property type="match status" value="1"/>
</dbReference>
<proteinExistence type="predicted"/>
<gene>
    <name evidence="10" type="ORF">I8J29_00750</name>
</gene>
<dbReference type="Gene3D" id="1.10.287.130">
    <property type="match status" value="1"/>
</dbReference>
<accession>A0ABS3W322</accession>
<keyword evidence="11" id="KW-1185">Reference proteome</keyword>
<evidence type="ECO:0000313" key="10">
    <source>
        <dbReference type="EMBL" id="MBO7742703.1"/>
    </source>
</evidence>
<evidence type="ECO:0000256" key="8">
    <source>
        <dbReference type="ARBA" id="ARBA00023012"/>
    </source>
</evidence>
<dbReference type="PROSITE" id="PS50109">
    <property type="entry name" value="HIS_KIN"/>
    <property type="match status" value="1"/>
</dbReference>
<dbReference type="EC" id="2.7.13.3" evidence="2"/>
<protein>
    <recommendedName>
        <fullName evidence="2">histidine kinase</fullName>
        <ecNumber evidence="2">2.7.13.3</ecNumber>
    </recommendedName>
</protein>
<dbReference type="InterPro" id="IPR036097">
    <property type="entry name" value="HisK_dim/P_sf"/>
</dbReference>
<organism evidence="10 11">
    <name type="scientific">Paenibacillus artemisiicola</name>
    <dbReference type="NCBI Taxonomy" id="1172618"/>
    <lineage>
        <taxon>Bacteria</taxon>
        <taxon>Bacillati</taxon>
        <taxon>Bacillota</taxon>
        <taxon>Bacilli</taxon>
        <taxon>Bacillales</taxon>
        <taxon>Paenibacillaceae</taxon>
        <taxon>Paenibacillus</taxon>
    </lineage>
</organism>
<dbReference type="RefSeq" id="WP_208845677.1">
    <property type="nucleotide sequence ID" value="NZ_JAGGDJ010000001.1"/>
</dbReference>
<dbReference type="Proteomes" id="UP000670947">
    <property type="component" value="Unassembled WGS sequence"/>
</dbReference>
<evidence type="ECO:0000256" key="5">
    <source>
        <dbReference type="ARBA" id="ARBA00022741"/>
    </source>
</evidence>
<dbReference type="SUPFAM" id="SSF47384">
    <property type="entry name" value="Homodimeric domain of signal transducing histidine kinase"/>
    <property type="match status" value="1"/>
</dbReference>
<keyword evidence="8" id="KW-0902">Two-component regulatory system</keyword>
<dbReference type="InterPro" id="IPR005467">
    <property type="entry name" value="His_kinase_dom"/>
</dbReference>
<dbReference type="PRINTS" id="PR00344">
    <property type="entry name" value="BCTRLSENSOR"/>
</dbReference>
<evidence type="ECO:0000259" key="9">
    <source>
        <dbReference type="PROSITE" id="PS50109"/>
    </source>
</evidence>
<keyword evidence="6" id="KW-0418">Kinase</keyword>
<evidence type="ECO:0000256" key="6">
    <source>
        <dbReference type="ARBA" id="ARBA00022777"/>
    </source>
</evidence>
<dbReference type="Gene3D" id="3.30.565.10">
    <property type="entry name" value="Histidine kinase-like ATPase, C-terminal domain"/>
    <property type="match status" value="1"/>
</dbReference>
<dbReference type="InterPro" id="IPR036890">
    <property type="entry name" value="HATPase_C_sf"/>
</dbReference>
<dbReference type="InterPro" id="IPR004358">
    <property type="entry name" value="Sig_transdc_His_kin-like_C"/>
</dbReference>
<dbReference type="PANTHER" id="PTHR43065:SF10">
    <property type="entry name" value="PEROXIDE STRESS-ACTIVATED HISTIDINE KINASE MAK3"/>
    <property type="match status" value="1"/>
</dbReference>
<evidence type="ECO:0000256" key="7">
    <source>
        <dbReference type="ARBA" id="ARBA00022840"/>
    </source>
</evidence>
<keyword evidence="5" id="KW-0547">Nucleotide-binding</keyword>
<dbReference type="Pfam" id="PF02518">
    <property type="entry name" value="HATPase_c"/>
    <property type="match status" value="1"/>
</dbReference>
<evidence type="ECO:0000256" key="3">
    <source>
        <dbReference type="ARBA" id="ARBA00022553"/>
    </source>
</evidence>
<evidence type="ECO:0000256" key="2">
    <source>
        <dbReference type="ARBA" id="ARBA00012438"/>
    </source>
</evidence>
<reference evidence="10 11" key="1">
    <citation type="submission" date="2021-03" db="EMBL/GenBank/DDBJ databases">
        <title>Paenibacillus artemisicola MWE-103 whole genome sequence.</title>
        <authorList>
            <person name="Ham Y.J."/>
        </authorList>
    </citation>
    <scope>NUCLEOTIDE SEQUENCE [LARGE SCALE GENOMIC DNA]</scope>
    <source>
        <strain evidence="10 11">MWE-103</strain>
    </source>
</reference>
<sequence length="374" mass="43122">MSELNRFFDTQQDIIVESWIYRMEQAYPGYFDLDELRIQGRKYVRLVADVEIPMKEHPLFKEYERWCQMLFQKKVSIEHILNSSQFFREALLDALAEYDVERAALTRLIAGVISRIDHFQSAIYIYFWDHAHYRIERQDKLIEDMHDEKLNLIGKMASSMAHEIRNPLTTIRGFFTLIRKTLPAGELGAVDRYMDIIDKEFHTIEMQITGFLSFSRKPIADEDSVYISLNELIERTLLLVGPLLLNENIELELSLQESLRVKIQRSSVMQVLSNLLNNAIDALRDAEGERKILVHTYSEGETACVRIGNTGPEIPAELRPTLFDPFVTTKSDGTGLGLAICKQIVERNGGTITFESDPERTTFTVAFDSAAERE</sequence>
<dbReference type="SMART" id="SM00387">
    <property type="entry name" value="HATPase_c"/>
    <property type="match status" value="1"/>
</dbReference>
<dbReference type="SMART" id="SM00388">
    <property type="entry name" value="HisKA"/>
    <property type="match status" value="1"/>
</dbReference>